<dbReference type="GO" id="GO:0004672">
    <property type="term" value="F:protein kinase activity"/>
    <property type="evidence" value="ECO:0007669"/>
    <property type="project" value="InterPro"/>
</dbReference>
<protein>
    <submittedName>
        <fullName evidence="3">Protein kinase domain-containing protein</fullName>
    </submittedName>
</protein>
<proteinExistence type="predicted"/>
<keyword evidence="2" id="KW-1185">Reference proteome</keyword>
<dbReference type="GO" id="GO:0005524">
    <property type="term" value="F:ATP binding"/>
    <property type="evidence" value="ECO:0007669"/>
    <property type="project" value="InterPro"/>
</dbReference>
<dbReference type="InterPro" id="IPR011009">
    <property type="entry name" value="Kinase-like_dom_sf"/>
</dbReference>
<dbReference type="SMART" id="SM00220">
    <property type="entry name" value="S_TKc"/>
    <property type="match status" value="1"/>
</dbReference>
<organism evidence="2 3">
    <name type="scientific">Panagrellus redivivus</name>
    <name type="common">Microworm</name>
    <dbReference type="NCBI Taxonomy" id="6233"/>
    <lineage>
        <taxon>Eukaryota</taxon>
        <taxon>Metazoa</taxon>
        <taxon>Ecdysozoa</taxon>
        <taxon>Nematoda</taxon>
        <taxon>Chromadorea</taxon>
        <taxon>Rhabditida</taxon>
        <taxon>Tylenchina</taxon>
        <taxon>Panagrolaimomorpha</taxon>
        <taxon>Panagrolaimoidea</taxon>
        <taxon>Panagrolaimidae</taxon>
        <taxon>Panagrellus</taxon>
    </lineage>
</organism>
<dbReference type="Gene3D" id="1.10.510.10">
    <property type="entry name" value="Transferase(Phosphotransferase) domain 1"/>
    <property type="match status" value="1"/>
</dbReference>
<dbReference type="AlphaFoldDB" id="A0A7E4VKS7"/>
<evidence type="ECO:0000313" key="3">
    <source>
        <dbReference type="WBParaSite" id="Pan_g2136.t1"/>
    </source>
</evidence>
<evidence type="ECO:0000259" key="1">
    <source>
        <dbReference type="PROSITE" id="PS50011"/>
    </source>
</evidence>
<evidence type="ECO:0000313" key="2">
    <source>
        <dbReference type="Proteomes" id="UP000492821"/>
    </source>
</evidence>
<dbReference type="PROSITE" id="PS50011">
    <property type="entry name" value="PROTEIN_KINASE_DOM"/>
    <property type="match status" value="1"/>
</dbReference>
<dbReference type="WBParaSite" id="Pan_g2136.t1">
    <property type="protein sequence ID" value="Pan_g2136.t1"/>
    <property type="gene ID" value="Pan_g2136"/>
</dbReference>
<reference evidence="2" key="1">
    <citation type="journal article" date="2013" name="Genetics">
        <title>The draft genome and transcriptome of Panagrellus redivivus are shaped by the harsh demands of a free-living lifestyle.</title>
        <authorList>
            <person name="Srinivasan J."/>
            <person name="Dillman A.R."/>
            <person name="Macchietto M.G."/>
            <person name="Heikkinen L."/>
            <person name="Lakso M."/>
            <person name="Fracchia K.M."/>
            <person name="Antoshechkin I."/>
            <person name="Mortazavi A."/>
            <person name="Wong G."/>
            <person name="Sternberg P.W."/>
        </authorList>
    </citation>
    <scope>NUCLEOTIDE SEQUENCE [LARGE SCALE GENOMIC DNA]</scope>
    <source>
        <strain evidence="2">MT8872</strain>
    </source>
</reference>
<dbReference type="Proteomes" id="UP000492821">
    <property type="component" value="Unassembled WGS sequence"/>
</dbReference>
<feature type="domain" description="Protein kinase" evidence="1">
    <location>
        <begin position="107"/>
        <end position="378"/>
    </location>
</feature>
<dbReference type="PANTHER" id="PTHR11909">
    <property type="entry name" value="CASEIN KINASE-RELATED"/>
    <property type="match status" value="1"/>
</dbReference>
<dbReference type="InterPro" id="IPR000719">
    <property type="entry name" value="Prot_kinase_dom"/>
</dbReference>
<dbReference type="InterPro" id="IPR050235">
    <property type="entry name" value="CK1_Ser-Thr_kinase"/>
</dbReference>
<accession>A0A7E4VKS7</accession>
<name>A0A7E4VKS7_PANRE</name>
<reference evidence="3" key="2">
    <citation type="submission" date="2020-10" db="UniProtKB">
        <authorList>
            <consortium name="WormBaseParasite"/>
        </authorList>
    </citation>
    <scope>IDENTIFICATION</scope>
</reference>
<sequence length="466" mass="53768">MCRPPCKRYEEQFDSVTLYTAYPRDLNNNKLPAAVLEANSNPSTVPISYDVLVRKYILTEAIYYSEYGPTVYGTRLPRCDGNLTGIYANVGKELNTNVGFTSLNRDFVVEKRLGGRSFRVIEPSTSKRYFLKLEPASGLEPHMPSLRYDVFFTQAVGHHRPKTHFLKMFDSGKLVHRYNFIMMECGDVNLSDMRYERLGGVDYTHSTAMHLAFQTLQCVHDVHVYDFIHRDIRPTNFIVGLGSHHMCVYIVNFQLAYSFDRVNRKGRDWTKPSTPRRTSKLSWVTCRFQSRSFHTGAAARRIDDIESWLYVMIDLFDQRTLPWRRTKSERHGFTMKERLFMGDYETELGDLLPYVRILLRYIETVRTRPAPMIDYPFFVNVLEQLCSDWKLNKGDPLDWEPTPCGTKNMARGGRAAHKQRYLAQIATAQKSVADAVMSAKTKKMNPAAMPVSDPDFDLLPVINPGK</sequence>
<dbReference type="SUPFAM" id="SSF56112">
    <property type="entry name" value="Protein kinase-like (PK-like)"/>
    <property type="match status" value="1"/>
</dbReference>